<dbReference type="GO" id="GO:0034703">
    <property type="term" value="C:cation channel complex"/>
    <property type="evidence" value="ECO:0007669"/>
    <property type="project" value="TreeGrafter"/>
</dbReference>
<feature type="region of interest" description="Disordered" evidence="1">
    <location>
        <begin position="1101"/>
        <end position="1129"/>
    </location>
</feature>
<proteinExistence type="predicted"/>
<dbReference type="SUPFAM" id="SSF48371">
    <property type="entry name" value="ARM repeat"/>
    <property type="match status" value="1"/>
</dbReference>
<feature type="compositionally biased region" description="Polar residues" evidence="1">
    <location>
        <begin position="107"/>
        <end position="122"/>
    </location>
</feature>
<dbReference type="Proteomes" id="UP000807306">
    <property type="component" value="Unassembled WGS sequence"/>
</dbReference>
<evidence type="ECO:0000259" key="2">
    <source>
        <dbReference type="Pfam" id="PF19424"/>
    </source>
</evidence>
<dbReference type="GO" id="GO:0055080">
    <property type="term" value="P:monoatomic cation homeostasis"/>
    <property type="evidence" value="ECO:0007669"/>
    <property type="project" value="TreeGrafter"/>
</dbReference>
<feature type="region of interest" description="Disordered" evidence="1">
    <location>
        <begin position="1686"/>
        <end position="1720"/>
    </location>
</feature>
<feature type="region of interest" description="Disordered" evidence="1">
    <location>
        <begin position="101"/>
        <end position="125"/>
    </location>
</feature>
<feature type="compositionally biased region" description="Low complexity" evidence="1">
    <location>
        <begin position="2138"/>
        <end position="2156"/>
    </location>
</feature>
<dbReference type="InterPro" id="IPR046460">
    <property type="entry name" value="UNC80_C"/>
</dbReference>
<dbReference type="InterPro" id="IPR045852">
    <property type="entry name" value="UNC80_central"/>
</dbReference>
<dbReference type="OrthoDB" id="5584001at2759"/>
<keyword evidence="5" id="KW-1185">Reference proteome</keyword>
<evidence type="ECO:0000313" key="5">
    <source>
        <dbReference type="Proteomes" id="UP000807306"/>
    </source>
</evidence>
<evidence type="ECO:0000313" key="4">
    <source>
        <dbReference type="EMBL" id="KAF9528444.1"/>
    </source>
</evidence>
<feature type="region of interest" description="Disordered" evidence="1">
    <location>
        <begin position="2137"/>
        <end position="2211"/>
    </location>
</feature>
<dbReference type="EMBL" id="MU157853">
    <property type="protein sequence ID" value="KAF9528444.1"/>
    <property type="molecule type" value="Genomic_DNA"/>
</dbReference>
<feature type="compositionally biased region" description="Basic and acidic residues" evidence="1">
    <location>
        <begin position="30"/>
        <end position="41"/>
    </location>
</feature>
<protein>
    <submittedName>
        <fullName evidence="4">Uncharacterized protein</fullName>
    </submittedName>
</protein>
<dbReference type="PANTHER" id="PTHR31781">
    <property type="entry name" value="UNC80"/>
    <property type="match status" value="1"/>
</dbReference>
<name>A0A9P6EGS1_9AGAR</name>
<feature type="compositionally biased region" description="Low complexity" evidence="1">
    <location>
        <begin position="2170"/>
        <end position="2211"/>
    </location>
</feature>
<sequence length="2396" mass="266597">MNPFELSNVQEKDGEKVELSDPFNLNTGVREPKFLLDDQSRPLRSPPLASPPLGTRRSSNRLEPIRPTSVETTKSSPAQYATVPTNRLWDNLRQHVLTPPIRPATPPSSNISHASTPHTVRSATPKPSRLAKFGFKHVVEGARVIQGDTRRFGEEILRACSIARNGEALRSSKDPSTTSLNSNGATGAIAAGAKRLDYLRRPVSVASLSNPSTLQSGAGASLRYLYQILLYHAGVVADVHATQQLSANLPYEPRVLSTLLCPFLTPSKYPMSRLEEEQLTAVDAFELVAKSWIPIDEAAVVERCLWCTRAASSLSPHSTRTRILGSLWRILVPTDRPKTALSSQGFLSLSSGLILLLVALYKSGVALAANTRNHSTNHAYHPDIVLLKEVIQLFLDGSLGDFEDDSVEEEYGAEQSSLDHQEANILRRTVFFDALLNCLENSPVSSMILFENVVAEYWIPNTEDVFTDLQAAICNRSINTFCRLALTHIHPFVTVRLVSDNPQTPLSPRKNFSASSSTLLDTGTNLDDQVVLQTRIHVARVLLDILLRPSESWPKEFIAWAINTLAGWYRTGTASPWREVLENTLRQGVSDLFIFKSVFTDSHQISGGWQTIVPILSALLKHLPDDIKKVVFATIMPIVNDQLVEDPPPFPSPDLSFLLTSVSRALPPIFYKPLFACAYSDQEVIVVNHLCTIQVHARYVKDYWIRDIEMLCVALLSDVGMSEIKSKDGKWGVSRLGQMVLLVELIGKIQTIRVEREAQGSGSDTKFIDVIRFVTALEIRIWQTIEAREAKILMPSSQRMLFCLLLRELRLFTRSLKPAPWLSRAFQWFDVFCADDHIGDLEQEVTDSVQRVQGLYMAAQEGVQQSHKRHTTMLAASVLKAAPVGSSDNEHLDLAATFVEHRKLIDSLSKGYISRAMKLFVAMSTLISMDDYRRLGPMLWQHCLLDNADLSATASACFLVMQCSEKTPDDLLPAIEIDMHASDDLTRLEAVRKVAILVNWRFQITTQNFLTDRAHRPFKLGRPPLPFIATDIGSSLYMHVEDINQNKDSDQVPLELKKRLAELGWVEEDANEEDPRHELIQTPLSILPPNQMDRMEVGTADVYSSPLSPPSPVGSPRRPRPQKEQSQQLLQPIDDVSALLRRNSSSGGPSSGIKRRPVFVPTLSLIFRHLAALVFDSNFTISSATRKVVLDLMKNDPSLLIRSTLDFLAGENKDMDLVISTFSSLLHVKRALPPPLTHYIFNNLAGFLKQIAKDLEAGEALDDFAQVIPTLTNLAVQVSGMSVREVRRSKMEHIFIPSGSLWFQPSAPKGPMFPRNAGDTNNPFEPLPTRLLPITMIRVSQNLFFLAMLKRNYKDVQAIRKNMSKLVLPSLDDYGHVKNLELKDFMPRKLSPRHRSSPPKDNVVDILSLMVSRSYILLVAQIFRSMPRHLSDRHELAVLVDGLNRCLLAHDDDINIISQVLIALMVASIRFRRMFMNGGGYTLFIPTLVKIYTEKPSHPGIRAAIEYAIGRFYALHKESFLYQCINIIGQIAMLPNTETSWFSKGVFDMFASLRKGTTNPAADMAGIHDVNRAEEREALILHTADETPQTFLSSIRRGDSQTNYQVSFELPDEFESARLGMDNFVRLFLTVIAHDLTISRAQHFLRLLRLLSPHLYNASGSSRNVLSDGITALGLIFVKAFAKPRGGGELPKPPPEDEDKTFLSSTPGLENLSNQQTRTPADSKDMRLDFLLLVLAFGQSGGQVSLLTSRQTIDVTKSLLKDWPEGVDTLANFLKDFVKMLLHREQTPTAKGVVAFLEELAPVFHAFMTVDFSGVFESILKLMQIPLYNHDAAFSQVIVDEICTAGLAACDLSISENQLMRLPYRSILISLLAEAIFLRDVDIIGEIEKRAPTHHFLAGIVLPLTLTMKTNAQVISDSTRTEAHRNALINAWVRLLFYAMAACQKSRRDDDDVRNAFKGITGTFRTKSSGSRKQEGSFWRSHLPTFMVALQIIKVIIIRGVDDISAQPRVGIWEKLGTFFRTMLNEGSADFALRPDPTSAAGTPTASPRTSTQLDQSNSGFNLFVSTSSNPIQHHSSPSLSFSHTQKSLFRPRLIDYSLWSMLEFVCTYRSPLRMQLKLLAMEKLLTLDQELGQQGLRRPNSSVSVSPIPNSASSRRLSASIGSRSRQRASAYLPSPDSSPYLLPTTPSGLSPSPTNILPSTSSSQSLSPNHRLLPSISLSPSMLDIPVTNARRPGYAISPLTPQDRQPGRPKIVHLGPTSPALTSATSPLVGAGLRRYSRAASPSRRESRAESTVSATKETKVKSAHLIKETYRRIRGVQVFMGFTTLLPLSSSVHPTDDEREMAALETWTKAQALTSVIQETDDLMEEFEETFAPGEDSIMVDVEPATPLSPTV</sequence>
<feature type="compositionally biased region" description="Polar residues" evidence="1">
    <location>
        <begin position="2040"/>
        <end position="2056"/>
    </location>
</feature>
<feature type="domain" description="Protein UNC80 C-terminal" evidence="3">
    <location>
        <begin position="1413"/>
        <end position="1556"/>
    </location>
</feature>
<organism evidence="4 5">
    <name type="scientific">Crepidotus variabilis</name>
    <dbReference type="NCBI Taxonomy" id="179855"/>
    <lineage>
        <taxon>Eukaryota</taxon>
        <taxon>Fungi</taxon>
        <taxon>Dikarya</taxon>
        <taxon>Basidiomycota</taxon>
        <taxon>Agaricomycotina</taxon>
        <taxon>Agaricomycetes</taxon>
        <taxon>Agaricomycetidae</taxon>
        <taxon>Agaricales</taxon>
        <taxon>Agaricineae</taxon>
        <taxon>Crepidotaceae</taxon>
        <taxon>Crepidotus</taxon>
    </lineage>
</organism>
<feature type="region of interest" description="Disordered" evidence="1">
    <location>
        <begin position="1"/>
        <end position="77"/>
    </location>
</feature>
<evidence type="ECO:0000259" key="3">
    <source>
        <dbReference type="Pfam" id="PF20262"/>
    </source>
</evidence>
<dbReference type="Pfam" id="PF20262">
    <property type="entry name" value="UNC80_C"/>
    <property type="match status" value="1"/>
</dbReference>
<feature type="compositionally biased region" description="Polar residues" evidence="1">
    <location>
        <begin position="1702"/>
        <end position="1720"/>
    </location>
</feature>
<dbReference type="InterPro" id="IPR016024">
    <property type="entry name" value="ARM-type_fold"/>
</dbReference>
<feature type="region of interest" description="Disordered" evidence="1">
    <location>
        <begin position="2279"/>
        <end position="2299"/>
    </location>
</feature>
<feature type="compositionally biased region" description="Basic and acidic residues" evidence="1">
    <location>
        <begin position="10"/>
        <end position="19"/>
    </location>
</feature>
<evidence type="ECO:0000256" key="1">
    <source>
        <dbReference type="SAM" id="MobiDB-lite"/>
    </source>
</evidence>
<dbReference type="PANTHER" id="PTHR31781:SF1">
    <property type="entry name" value="PROTEIN UNC-80 HOMOLOG"/>
    <property type="match status" value="1"/>
</dbReference>
<accession>A0A9P6EGS1</accession>
<feature type="region of interest" description="Disordered" evidence="1">
    <location>
        <begin position="2031"/>
        <end position="2056"/>
    </location>
</feature>
<gene>
    <name evidence="4" type="ORF">CPB83DRAFT_932043</name>
</gene>
<dbReference type="GO" id="GO:0005261">
    <property type="term" value="F:monoatomic cation channel activity"/>
    <property type="evidence" value="ECO:0007669"/>
    <property type="project" value="TreeGrafter"/>
</dbReference>
<comment type="caution">
    <text evidence="4">The sequence shown here is derived from an EMBL/GenBank/DDBJ whole genome shotgun (WGS) entry which is preliminary data.</text>
</comment>
<dbReference type="Pfam" id="PF19424">
    <property type="entry name" value="UNC80"/>
    <property type="match status" value="1"/>
</dbReference>
<reference evidence="4" key="1">
    <citation type="submission" date="2020-11" db="EMBL/GenBank/DDBJ databases">
        <authorList>
            <consortium name="DOE Joint Genome Institute"/>
            <person name="Ahrendt S."/>
            <person name="Riley R."/>
            <person name="Andreopoulos W."/>
            <person name="Labutti K."/>
            <person name="Pangilinan J."/>
            <person name="Ruiz-Duenas F.J."/>
            <person name="Barrasa J.M."/>
            <person name="Sanchez-Garcia M."/>
            <person name="Camarero S."/>
            <person name="Miyauchi S."/>
            <person name="Serrano A."/>
            <person name="Linde D."/>
            <person name="Babiker R."/>
            <person name="Drula E."/>
            <person name="Ayuso-Fernandez I."/>
            <person name="Pacheco R."/>
            <person name="Padilla G."/>
            <person name="Ferreira P."/>
            <person name="Barriuso J."/>
            <person name="Kellner H."/>
            <person name="Castanera R."/>
            <person name="Alfaro M."/>
            <person name="Ramirez L."/>
            <person name="Pisabarro A.G."/>
            <person name="Kuo A."/>
            <person name="Tritt A."/>
            <person name="Lipzen A."/>
            <person name="He G."/>
            <person name="Yan M."/>
            <person name="Ng V."/>
            <person name="Cullen D."/>
            <person name="Martin F."/>
            <person name="Rosso M.-N."/>
            <person name="Henrissat B."/>
            <person name="Hibbett D."/>
            <person name="Martinez A.T."/>
            <person name="Grigoriev I.V."/>
        </authorList>
    </citation>
    <scope>NUCLEOTIDE SEQUENCE</scope>
    <source>
        <strain evidence="4">CBS 506.95</strain>
    </source>
</reference>
<feature type="domain" description="Protein UNC80 central region" evidence="2">
    <location>
        <begin position="915"/>
        <end position="1027"/>
    </location>
</feature>